<evidence type="ECO:0000256" key="3">
    <source>
        <dbReference type="ARBA" id="ARBA00022692"/>
    </source>
</evidence>
<name>A0A1Y2HIG8_9FUNG</name>
<evidence type="ECO:0000256" key="2">
    <source>
        <dbReference type="ARBA" id="ARBA00022679"/>
    </source>
</evidence>
<dbReference type="GO" id="GO:0016020">
    <property type="term" value="C:membrane"/>
    <property type="evidence" value="ECO:0007669"/>
    <property type="project" value="UniProtKB-SubCell"/>
</dbReference>
<evidence type="ECO:0000256" key="8">
    <source>
        <dbReference type="ARBA" id="ARBA00023315"/>
    </source>
</evidence>
<gene>
    <name evidence="12" type="ORF">BCR44DRAFT_1152659</name>
</gene>
<comment type="catalytic activity">
    <reaction evidence="9 10">
        <text>L-cysteinyl-[protein] + hexadecanoyl-CoA = S-hexadecanoyl-L-cysteinyl-[protein] + CoA</text>
        <dbReference type="Rhea" id="RHEA:36683"/>
        <dbReference type="Rhea" id="RHEA-COMP:10131"/>
        <dbReference type="Rhea" id="RHEA-COMP:11032"/>
        <dbReference type="ChEBI" id="CHEBI:29950"/>
        <dbReference type="ChEBI" id="CHEBI:57287"/>
        <dbReference type="ChEBI" id="CHEBI:57379"/>
        <dbReference type="ChEBI" id="CHEBI:74151"/>
        <dbReference type="EC" id="2.3.1.225"/>
    </reaction>
</comment>
<evidence type="ECO:0000256" key="5">
    <source>
        <dbReference type="ARBA" id="ARBA00023136"/>
    </source>
</evidence>
<dbReference type="Proteomes" id="UP000193411">
    <property type="component" value="Unassembled WGS sequence"/>
</dbReference>
<dbReference type="PANTHER" id="PTHR12246">
    <property type="entry name" value="PALMITOYLTRANSFERASE ZDHHC16"/>
    <property type="match status" value="1"/>
</dbReference>
<protein>
    <recommendedName>
        <fullName evidence="10">Palmitoyltransferase</fullName>
        <ecNumber evidence="10">2.3.1.225</ecNumber>
    </recommendedName>
</protein>
<dbReference type="EMBL" id="MCFL01000028">
    <property type="protein sequence ID" value="ORZ34398.1"/>
    <property type="molecule type" value="Genomic_DNA"/>
</dbReference>
<reference evidence="12 13" key="1">
    <citation type="submission" date="2016-07" db="EMBL/GenBank/DDBJ databases">
        <title>Pervasive Adenine N6-methylation of Active Genes in Fungi.</title>
        <authorList>
            <consortium name="DOE Joint Genome Institute"/>
            <person name="Mondo S.J."/>
            <person name="Dannebaum R.O."/>
            <person name="Kuo R.C."/>
            <person name="Labutti K."/>
            <person name="Haridas S."/>
            <person name="Kuo A."/>
            <person name="Salamov A."/>
            <person name="Ahrendt S.R."/>
            <person name="Lipzen A."/>
            <person name="Sullivan W."/>
            <person name="Andreopoulos W.B."/>
            <person name="Clum A."/>
            <person name="Lindquist E."/>
            <person name="Daum C."/>
            <person name="Ramamoorthy G.K."/>
            <person name="Gryganskyi A."/>
            <person name="Culley D."/>
            <person name="Magnuson J.K."/>
            <person name="James T.Y."/>
            <person name="O'Malley M.A."/>
            <person name="Stajich J.E."/>
            <person name="Spatafora J.W."/>
            <person name="Visel A."/>
            <person name="Grigoriev I.V."/>
        </authorList>
    </citation>
    <scope>NUCLEOTIDE SEQUENCE [LARGE SCALE GENOMIC DNA]</scope>
    <source>
        <strain evidence="12 13">PL171</strain>
    </source>
</reference>
<accession>A0A1Y2HIG8</accession>
<keyword evidence="8 10" id="KW-0012">Acyltransferase</keyword>
<dbReference type="EC" id="2.3.1.225" evidence="10"/>
<comment type="caution">
    <text evidence="12">The sequence shown here is derived from an EMBL/GenBank/DDBJ whole genome shotgun (WGS) entry which is preliminary data.</text>
</comment>
<keyword evidence="2 10" id="KW-0808">Transferase</keyword>
<keyword evidence="5" id="KW-0472">Membrane</keyword>
<dbReference type="Pfam" id="PF01529">
    <property type="entry name" value="DHHC"/>
    <property type="match status" value="1"/>
</dbReference>
<evidence type="ECO:0000313" key="12">
    <source>
        <dbReference type="EMBL" id="ORZ34398.1"/>
    </source>
</evidence>
<comment type="domain">
    <text evidence="10">The DHHC domain is required for palmitoyltransferase activity.</text>
</comment>
<dbReference type="InterPro" id="IPR039859">
    <property type="entry name" value="PFA4/ZDH16/20/ERF2-like"/>
</dbReference>
<dbReference type="InterPro" id="IPR001594">
    <property type="entry name" value="Palmitoyltrfase_DHHC"/>
</dbReference>
<feature type="domain" description="Palmitoyltransferase DHHC" evidence="11">
    <location>
        <begin position="1"/>
        <end position="39"/>
    </location>
</feature>
<evidence type="ECO:0000256" key="7">
    <source>
        <dbReference type="ARBA" id="ARBA00023288"/>
    </source>
</evidence>
<keyword evidence="13" id="KW-1185">Reference proteome</keyword>
<keyword evidence="6" id="KW-0564">Palmitate</keyword>
<evidence type="ECO:0000256" key="1">
    <source>
        <dbReference type="ARBA" id="ARBA00004141"/>
    </source>
</evidence>
<proteinExistence type="inferred from homology"/>
<keyword evidence="7" id="KW-0449">Lipoprotein</keyword>
<comment type="subcellular location">
    <subcellularLocation>
        <location evidence="1">Membrane</location>
        <topology evidence="1">Multi-pass membrane protein</topology>
    </subcellularLocation>
</comment>
<evidence type="ECO:0000256" key="4">
    <source>
        <dbReference type="ARBA" id="ARBA00022989"/>
    </source>
</evidence>
<keyword evidence="4" id="KW-1133">Transmembrane helix</keyword>
<dbReference type="PROSITE" id="PS50216">
    <property type="entry name" value="DHHC"/>
    <property type="match status" value="1"/>
</dbReference>
<dbReference type="AlphaFoldDB" id="A0A1Y2HIG8"/>
<dbReference type="GO" id="GO:0019706">
    <property type="term" value="F:protein-cysteine S-palmitoyltransferase activity"/>
    <property type="evidence" value="ECO:0007669"/>
    <property type="project" value="UniProtKB-EC"/>
</dbReference>
<comment type="similarity">
    <text evidence="10">Belongs to the DHHC palmitoyltransferase family.</text>
</comment>
<sequence length="211" mass="23671">MDHHCPWLNNCVGHHNHRYFVLFLVYVSIGCTLRDSLTLSFPFVSTLDSPGCSISNNARPPRCHHRLSLRLASPQPLPTLALPSQPRSIHVCLSDCRRARARPRRHGHLARVPDAQGSHTTRVDVSRRGRRIGACATPYDLGWQGNLAVFLNTDVRPWWYALLPIPVPPRGDGFVFDLAGEWRRGGLGRRGVGAADERQPLAMQQMETMCT</sequence>
<evidence type="ECO:0000256" key="9">
    <source>
        <dbReference type="ARBA" id="ARBA00048048"/>
    </source>
</evidence>
<evidence type="ECO:0000256" key="6">
    <source>
        <dbReference type="ARBA" id="ARBA00023139"/>
    </source>
</evidence>
<dbReference type="STRING" id="765915.A0A1Y2HIG8"/>
<evidence type="ECO:0000256" key="10">
    <source>
        <dbReference type="RuleBase" id="RU079119"/>
    </source>
</evidence>
<keyword evidence="3" id="KW-0812">Transmembrane</keyword>
<organism evidence="12 13">
    <name type="scientific">Catenaria anguillulae PL171</name>
    <dbReference type="NCBI Taxonomy" id="765915"/>
    <lineage>
        <taxon>Eukaryota</taxon>
        <taxon>Fungi</taxon>
        <taxon>Fungi incertae sedis</taxon>
        <taxon>Blastocladiomycota</taxon>
        <taxon>Blastocladiomycetes</taxon>
        <taxon>Blastocladiales</taxon>
        <taxon>Catenariaceae</taxon>
        <taxon>Catenaria</taxon>
    </lineage>
</organism>
<evidence type="ECO:0000259" key="11">
    <source>
        <dbReference type="Pfam" id="PF01529"/>
    </source>
</evidence>
<dbReference type="OrthoDB" id="9909019at2759"/>
<evidence type="ECO:0000313" key="13">
    <source>
        <dbReference type="Proteomes" id="UP000193411"/>
    </source>
</evidence>